<dbReference type="AlphaFoldDB" id="A0A8H4R4W3"/>
<dbReference type="PANTHER" id="PTHR33112">
    <property type="entry name" value="DOMAIN PROTEIN, PUTATIVE-RELATED"/>
    <property type="match status" value="1"/>
</dbReference>
<accession>A0A8H4R4W3</accession>
<gene>
    <name evidence="2" type="ORF">G7Y89_g14193</name>
</gene>
<feature type="domain" description="Heterokaryon incompatibility" evidence="1">
    <location>
        <begin position="120"/>
        <end position="270"/>
    </location>
</feature>
<dbReference type="PANTHER" id="PTHR33112:SF10">
    <property type="entry name" value="TOL"/>
    <property type="match status" value="1"/>
</dbReference>
<organism evidence="2 3">
    <name type="scientific">Cudoniella acicularis</name>
    <dbReference type="NCBI Taxonomy" id="354080"/>
    <lineage>
        <taxon>Eukaryota</taxon>
        <taxon>Fungi</taxon>
        <taxon>Dikarya</taxon>
        <taxon>Ascomycota</taxon>
        <taxon>Pezizomycotina</taxon>
        <taxon>Leotiomycetes</taxon>
        <taxon>Helotiales</taxon>
        <taxon>Tricladiaceae</taxon>
        <taxon>Cudoniella</taxon>
    </lineage>
</organism>
<dbReference type="Pfam" id="PF06985">
    <property type="entry name" value="HET"/>
    <property type="match status" value="1"/>
</dbReference>
<sequence>MLGKSSKLLSTNDQKGIELYRDGSMLKIKDHEPPVLRICIDPGSKAAPANIQVGFPILPEAGSPIHFKLLREWLRVCDNQHSCLPGSDSLLPTRVLDVGDHMNSDSLRLYCTNGDEQGKYIALSHCWGILQESKKFCTYGHNIAALCESIDFNKLPKTFQDAVIVTRELGKRFLWIDSICIIQDDKDDWDRESQKMETFFSSAYCTIAASSAEDSTKGFLSPRSPSKPARECVKVPNALDTSLYICEIIDNFHHDVEKGKLSQRGWVLQERALSRRTIHFTTAQTYWECGEGVHCESLIKMHNEKARLLGDPQFPESILGRADKNKIRLFESVFEMYSKLALTKCADRSVAISGLENRFASTFHTEGRHGIFQCYLHRSILWQRSREERMKRIEYPPDRKVPSWSWMAYEGEISYMDIPFNRVEWSNAVKCFSGELVLKAPVREFLRCTIELQNTECAIFAKGADKRGWLKFDREDMTDIQRLKCIVVGRAREGQETVEQEHYVLAVVQRLEGGYERVGVGSIQRRQISLKGGEFESRII</sequence>
<reference evidence="2 3" key="1">
    <citation type="submission" date="2020-03" db="EMBL/GenBank/DDBJ databases">
        <title>Draft Genome Sequence of Cudoniella acicularis.</title>
        <authorList>
            <person name="Buettner E."/>
            <person name="Kellner H."/>
        </authorList>
    </citation>
    <scope>NUCLEOTIDE SEQUENCE [LARGE SCALE GENOMIC DNA]</scope>
    <source>
        <strain evidence="2 3">DSM 108380</strain>
    </source>
</reference>
<proteinExistence type="predicted"/>
<name>A0A8H4R4W3_9HELO</name>
<comment type="caution">
    <text evidence="2">The sequence shown here is derived from an EMBL/GenBank/DDBJ whole genome shotgun (WGS) entry which is preliminary data.</text>
</comment>
<evidence type="ECO:0000313" key="3">
    <source>
        <dbReference type="Proteomes" id="UP000566819"/>
    </source>
</evidence>
<evidence type="ECO:0000259" key="1">
    <source>
        <dbReference type="Pfam" id="PF06985"/>
    </source>
</evidence>
<dbReference type="EMBL" id="JAAMPI010001812">
    <property type="protein sequence ID" value="KAF4622831.1"/>
    <property type="molecule type" value="Genomic_DNA"/>
</dbReference>
<dbReference type="InterPro" id="IPR010730">
    <property type="entry name" value="HET"/>
</dbReference>
<dbReference type="OrthoDB" id="3451222at2759"/>
<evidence type="ECO:0000313" key="2">
    <source>
        <dbReference type="EMBL" id="KAF4622831.1"/>
    </source>
</evidence>
<protein>
    <recommendedName>
        <fullName evidence="1">Heterokaryon incompatibility domain-containing protein</fullName>
    </recommendedName>
</protein>
<keyword evidence="3" id="KW-1185">Reference proteome</keyword>
<dbReference type="Proteomes" id="UP000566819">
    <property type="component" value="Unassembled WGS sequence"/>
</dbReference>